<dbReference type="Pfam" id="PF24832">
    <property type="entry name" value="DUF7716"/>
    <property type="match status" value="1"/>
</dbReference>
<evidence type="ECO:0000313" key="2">
    <source>
        <dbReference type="EMBL" id="QPS09159.1"/>
    </source>
</evidence>
<proteinExistence type="predicted"/>
<dbReference type="RefSeq" id="WP_154834253.1">
    <property type="nucleotide sequence ID" value="NZ_CP065668.1"/>
</dbReference>
<evidence type="ECO:0000259" key="1">
    <source>
        <dbReference type="Pfam" id="PF24832"/>
    </source>
</evidence>
<evidence type="ECO:0000313" key="3">
    <source>
        <dbReference type="Proteomes" id="UP000594778"/>
    </source>
</evidence>
<dbReference type="EMBL" id="CP065668">
    <property type="protein sequence ID" value="QPS09159.1"/>
    <property type="molecule type" value="Genomic_DNA"/>
</dbReference>
<dbReference type="AlphaFoldDB" id="A0A7T2S5B6"/>
<organism evidence="2 3">
    <name type="scientific">Delftia acidovorans</name>
    <name type="common">Pseudomonas acidovorans</name>
    <name type="synonym">Comamonas acidovorans</name>
    <dbReference type="NCBI Taxonomy" id="80866"/>
    <lineage>
        <taxon>Bacteria</taxon>
        <taxon>Pseudomonadati</taxon>
        <taxon>Pseudomonadota</taxon>
        <taxon>Betaproteobacteria</taxon>
        <taxon>Burkholderiales</taxon>
        <taxon>Comamonadaceae</taxon>
        <taxon>Delftia</taxon>
    </lineage>
</organism>
<dbReference type="Proteomes" id="UP000594778">
    <property type="component" value="Chromosome"/>
</dbReference>
<dbReference type="InterPro" id="IPR056133">
    <property type="entry name" value="DUF7716"/>
</dbReference>
<gene>
    <name evidence="2" type="ORF">I6G66_03660</name>
</gene>
<accession>A0A7T2S5B6</accession>
<reference evidence="2 3" key="1">
    <citation type="submission" date="2020-12" db="EMBL/GenBank/DDBJ databases">
        <title>FDA dAtabase for Regulatory Grade micrObial Sequences (FDA-ARGOS): Supporting development and validation of Infectious Disease Dx tests.</title>
        <authorList>
            <person name="Sproer C."/>
            <person name="Gronow S."/>
            <person name="Severitt S."/>
            <person name="Schroder I."/>
            <person name="Tallon L."/>
            <person name="Sadzewicz L."/>
            <person name="Zhao X."/>
            <person name="Boylan J."/>
            <person name="Ott S."/>
            <person name="Bowen H."/>
            <person name="Vavikolanu K."/>
            <person name="Mehta A."/>
            <person name="Aluvathingal J."/>
            <person name="Nadendla S."/>
            <person name="Lowell S."/>
            <person name="Myers T."/>
            <person name="Yan Y."/>
            <person name="Sichtig H."/>
        </authorList>
    </citation>
    <scope>NUCLEOTIDE SEQUENCE [LARGE SCALE GENOMIC DNA]</scope>
    <source>
        <strain evidence="2 3">FDAARGOS_909</strain>
    </source>
</reference>
<name>A0A7T2S5B6_DELAC</name>
<sequence>MKNLINLKKVIEEISINEGWLYAKTDIDIEDDAKVFFYSADLNQSPQDELQVRELFFRAGFSPYLSKEDVEDIIENLEQQVEFPTIVDYINAIRFYKKHDAFIVM</sequence>
<protein>
    <recommendedName>
        <fullName evidence="1">DUF7716 domain-containing protein</fullName>
    </recommendedName>
</protein>
<feature type="domain" description="DUF7716" evidence="1">
    <location>
        <begin position="4"/>
        <end position="104"/>
    </location>
</feature>